<comment type="caution">
    <text evidence="8">The sequence shown here is derived from an EMBL/GenBank/DDBJ whole genome shotgun (WGS) entry which is preliminary data.</text>
</comment>
<accession>A0A834IXS6</accession>
<dbReference type="EC" id="3.1.4.35" evidence="3"/>
<evidence type="ECO:0000256" key="5">
    <source>
        <dbReference type="ARBA" id="ARBA00022801"/>
    </source>
</evidence>
<keyword evidence="4 6" id="KW-0479">Metal-binding</keyword>
<dbReference type="InterPro" id="IPR036971">
    <property type="entry name" value="PDEase_catalytic_dom_sf"/>
</dbReference>
<evidence type="ECO:0000256" key="1">
    <source>
        <dbReference type="ARBA" id="ARBA00001968"/>
    </source>
</evidence>
<comment type="similarity">
    <text evidence="2">Belongs to the cyclic nucleotide phosphodiesterase family.</text>
</comment>
<dbReference type="FunFam" id="3.30.450.40:FF:000138">
    <property type="entry name" value="Phosphodiesterase"/>
    <property type="match status" value="1"/>
</dbReference>
<feature type="domain" description="PDEase" evidence="7">
    <location>
        <begin position="476"/>
        <end position="664"/>
    </location>
</feature>
<keyword evidence="5" id="KW-0378">Hydrolase</keyword>
<dbReference type="Pfam" id="PF00233">
    <property type="entry name" value="PDEase_I"/>
    <property type="match status" value="1"/>
</dbReference>
<evidence type="ECO:0000256" key="4">
    <source>
        <dbReference type="ARBA" id="ARBA00022723"/>
    </source>
</evidence>
<dbReference type="SMART" id="SM00065">
    <property type="entry name" value="GAF"/>
    <property type="match status" value="2"/>
</dbReference>
<keyword evidence="9" id="KW-1185">Reference proteome</keyword>
<name>A0A834IXS6_RHYFE</name>
<dbReference type="GO" id="GO:0046872">
    <property type="term" value="F:metal ion binding"/>
    <property type="evidence" value="ECO:0007669"/>
    <property type="project" value="UniProtKB-KW"/>
</dbReference>
<dbReference type="PANTHER" id="PTHR11347">
    <property type="entry name" value="CYCLIC NUCLEOTIDE PHOSPHODIESTERASE"/>
    <property type="match status" value="1"/>
</dbReference>
<evidence type="ECO:0000256" key="2">
    <source>
        <dbReference type="ARBA" id="ARBA00007648"/>
    </source>
</evidence>
<dbReference type="InterPro" id="IPR029016">
    <property type="entry name" value="GAF-like_dom_sf"/>
</dbReference>
<comment type="cofactor">
    <cofactor evidence="1">
        <name>a divalent metal cation</name>
        <dbReference type="ChEBI" id="CHEBI:60240"/>
    </cofactor>
</comment>
<dbReference type="SUPFAM" id="SSF109604">
    <property type="entry name" value="HD-domain/PDEase-like"/>
    <property type="match status" value="1"/>
</dbReference>
<reference evidence="8" key="1">
    <citation type="submission" date="2020-08" db="EMBL/GenBank/DDBJ databases">
        <title>Genome sequencing and assembly of the red palm weevil Rhynchophorus ferrugineus.</title>
        <authorList>
            <person name="Dias G.B."/>
            <person name="Bergman C.M."/>
            <person name="Manee M."/>
        </authorList>
    </citation>
    <scope>NUCLEOTIDE SEQUENCE</scope>
    <source>
        <strain evidence="8">AA-2017</strain>
        <tissue evidence="8">Whole larva</tissue>
    </source>
</reference>
<sequence>MDNEKKKLFKDQMTIDTTDKATRRVIAPYVKIVRKSRGGIDKTKESQKFSFYLQNKPSVLMQDLSSFLSDSVDLASVLQETAEVLKLVTKAYGVTLYMVDTASEEIYQVPKNITDERHKVNWKIQKGTTVAAYVAFKKEYLMVDDILCDERFPAGLGYQDDMVKSVLCVPIVTTEGDCYAIVEMYRSVSEAPFSKEDLKISIVVSGWMGAAIHQNRLRLALQKQQELNDYLLDLIKCYFADNVPLEKLITEIVKFAKATLGAERGSFFIIDPETSDMTAEVFDEGIDGTGTTMHKKNIKVRLSKDRSIPGLVARTGVTVNLRDAYNDPRFFTEVEAKTGFITRSILCMPIVSVDNILGVVQVVNKMNGVVFTSSDENLFKTFSVYCALALHYAKLNNKMHRTDLLNDSNIQLLGIQLKPCIHDIYNFMGHSDVDIPTGFNDFRWYVSPEEEPIMPQMVYYMMKTVVGFEDVNVQLTDDTLSQLYDESFLENHHYQVAMTIYKVFPFYNISEKLWQEIAAEMKQCIIATDLANYFKVRMKLLQLHNNQGLDWSNRHHRQLCKAIMMTSCDLSGSCKPYMVAKILTDNVIKEFYNQGDKEKAMGLTPLSLMDREKSALIPEDQVNFLTIIVLPCTDLLKSVLPNCSDLSDEATLLRKTWQEIIDLKGQKSWRQDDSVVNPIE</sequence>
<feature type="binding site" evidence="6">
    <location>
        <position position="569"/>
    </location>
    <ligand>
        <name>Zn(2+)</name>
        <dbReference type="ChEBI" id="CHEBI:29105"/>
        <label>1</label>
    </ligand>
</feature>
<dbReference type="Proteomes" id="UP000625711">
    <property type="component" value="Unassembled WGS sequence"/>
</dbReference>
<dbReference type="GO" id="GO:0047555">
    <property type="term" value="F:3',5'-cyclic-GMP phosphodiesterase activity"/>
    <property type="evidence" value="ECO:0007669"/>
    <property type="project" value="UniProtKB-EC"/>
</dbReference>
<dbReference type="Gene3D" id="3.30.450.40">
    <property type="match status" value="2"/>
</dbReference>
<dbReference type="InterPro" id="IPR002073">
    <property type="entry name" value="PDEase_catalytic_dom"/>
</dbReference>
<dbReference type="OrthoDB" id="546632at2759"/>
<organism evidence="8 9">
    <name type="scientific">Rhynchophorus ferrugineus</name>
    <name type="common">Red palm weevil</name>
    <name type="synonym">Curculio ferrugineus</name>
    <dbReference type="NCBI Taxonomy" id="354439"/>
    <lineage>
        <taxon>Eukaryota</taxon>
        <taxon>Metazoa</taxon>
        <taxon>Ecdysozoa</taxon>
        <taxon>Arthropoda</taxon>
        <taxon>Hexapoda</taxon>
        <taxon>Insecta</taxon>
        <taxon>Pterygota</taxon>
        <taxon>Neoptera</taxon>
        <taxon>Endopterygota</taxon>
        <taxon>Coleoptera</taxon>
        <taxon>Polyphaga</taxon>
        <taxon>Cucujiformia</taxon>
        <taxon>Curculionidae</taxon>
        <taxon>Dryophthorinae</taxon>
        <taxon>Rhynchophorus</taxon>
    </lineage>
</organism>
<dbReference type="Pfam" id="PF01590">
    <property type="entry name" value="GAF"/>
    <property type="match status" value="2"/>
</dbReference>
<dbReference type="PRINTS" id="PR00387">
    <property type="entry name" value="PDIESTERASE1"/>
</dbReference>
<dbReference type="EMBL" id="JAACXV010000207">
    <property type="protein sequence ID" value="KAF7281982.1"/>
    <property type="molecule type" value="Genomic_DNA"/>
</dbReference>
<dbReference type="InterPro" id="IPR003018">
    <property type="entry name" value="GAF"/>
</dbReference>
<evidence type="ECO:0000256" key="6">
    <source>
        <dbReference type="PIRSR" id="PIRSR623088-3"/>
    </source>
</evidence>
<dbReference type="InterPro" id="IPR023088">
    <property type="entry name" value="PDEase"/>
</dbReference>
<evidence type="ECO:0000259" key="7">
    <source>
        <dbReference type="PROSITE" id="PS51845"/>
    </source>
</evidence>
<dbReference type="GO" id="GO:0007165">
    <property type="term" value="P:signal transduction"/>
    <property type="evidence" value="ECO:0007669"/>
    <property type="project" value="InterPro"/>
</dbReference>
<evidence type="ECO:0000313" key="8">
    <source>
        <dbReference type="EMBL" id="KAF7281982.1"/>
    </source>
</evidence>
<protein>
    <recommendedName>
        <fullName evidence="3">3',5'-cyclic-GMP phosphodiesterase</fullName>
        <ecNumber evidence="3">3.1.4.35</ecNumber>
    </recommendedName>
</protein>
<proteinExistence type="inferred from homology"/>
<dbReference type="PROSITE" id="PS51845">
    <property type="entry name" value="PDEASE_I_2"/>
    <property type="match status" value="1"/>
</dbReference>
<dbReference type="SUPFAM" id="SSF55781">
    <property type="entry name" value="GAF domain-like"/>
    <property type="match status" value="2"/>
</dbReference>
<dbReference type="AlphaFoldDB" id="A0A834IXS6"/>
<dbReference type="Gene3D" id="1.10.1300.10">
    <property type="entry name" value="3'5'-cyclic nucleotide phosphodiesterase, catalytic domain"/>
    <property type="match status" value="1"/>
</dbReference>
<gene>
    <name evidence="8" type="ORF">GWI33_003772</name>
</gene>
<evidence type="ECO:0000313" key="9">
    <source>
        <dbReference type="Proteomes" id="UP000625711"/>
    </source>
</evidence>
<evidence type="ECO:0000256" key="3">
    <source>
        <dbReference type="ARBA" id="ARBA00012319"/>
    </source>
</evidence>